<dbReference type="Gene3D" id="3.80.10.10">
    <property type="entry name" value="Ribonuclease Inhibitor"/>
    <property type="match status" value="1"/>
</dbReference>
<dbReference type="InterPro" id="IPR032675">
    <property type="entry name" value="LRR_dom_sf"/>
</dbReference>
<dbReference type="PANTHER" id="PTHR15140:SF33">
    <property type="entry name" value="LATE BLIGHT RESISTANCE PROTEIN HOMOLOG R1A-3 ISOFORM X1"/>
    <property type="match status" value="1"/>
</dbReference>
<keyword evidence="2" id="KW-0677">Repeat</keyword>
<reference evidence="8" key="1">
    <citation type="submission" date="2023-03" db="EMBL/GenBank/DDBJ databases">
        <authorList>
            <person name="Julca I."/>
        </authorList>
    </citation>
    <scope>NUCLEOTIDE SEQUENCE</scope>
</reference>
<feature type="domain" description="Disease resistance R13L4/SHOC-2-like LRR" evidence="7">
    <location>
        <begin position="700"/>
        <end position="938"/>
    </location>
</feature>
<dbReference type="InterPro" id="IPR055414">
    <property type="entry name" value="LRR_R13L4/SHOC2-like"/>
</dbReference>
<evidence type="ECO:0000313" key="8">
    <source>
        <dbReference type="EMBL" id="CAI9102337.1"/>
    </source>
</evidence>
<evidence type="ECO:0000256" key="1">
    <source>
        <dbReference type="ARBA" id="ARBA00008894"/>
    </source>
</evidence>
<sequence length="1002" mass="115521">MARTYYAFGRTWGEGARCEFAMRTLEETVYQHSLEIQFVALTLIEANDECDWLHKIFDEIFKGMWRGSIWSGIKELRQSLYEGAVLQRCSNFPIETEELLGMLDSLIQTLGYDMGTLSLNKLRESLEFLKKITLFAKFRGLEHRRMGDLFIHVQRLIVGVASLIFTSCSWPRDDEVDPLIETIKPVEYHGCRIYVRVLEEASKLQSSNCAPAGSHALILEMVESLIFLLLELFFSGTSYVGMFHHQMHTLYAGLRFLRNTLTVHRNKFEESYDGKMVNLVEVLICEAAMIVCYLCVKMPNNHVVEPLQHLFYEVDEKMKMIKETQGEAPRYPLKPTSCFPQTNLLGFIDSVLEKLDSFNLYECNPVVTTEKTKFLTIRKDMVFVRSFLIDFMGPLDQNEKVQALWSRVTAVVHEIEYVLDSLVIGDAIQNFLGMLNTILEQMKLVQNEAFEISRCVGQIPKVQNIAESHTKIPQAVNIPGFDEPKVELHDEVQKIIDRLTRGTKQLDVVSIVGMAGLGKTTLAKKVYRNPAIVYYFHDFVWCTISQVYDKKRLLLEVLMGLDNDFADKHSYMSEDDLADAIRRRLKRKRYLVILDDIWDIEAWGSLKLSFPDDAMGSRILLTSRNENVALQIGPKSQPFSLRLLTEKESWELFKMKIRFGEACPPPELVARGEAIVQRCKGLPLTIIIVAGLLSNMDTCVIQLLGHLKYLTLAVEGEKFILPPSIASLSNLETLFLIGGGIYYSRVLLPDTLWKMKNFRHLHCINSHWELPADDRLEHISILENLQTFSNVELSSHQVTKEVVRRFPNIRRFKCRFNVSTPQSIALDFLTQLESLSIYDVRILSEIHNDHYQFPHNLKKLTLQGLHLPWSKISMIDRLPNLEVLKLEQGSFIGEIWDMKEEGTFPKLRFLKLKGLDLARWTDSDDHFPCLQKLVLEDCQKLKELPSCLAEIPTIRMIEVSRCAKAIVDSIKQIRDTQMDNGNVDLEIRRRRQLGKRSYRRVT</sequence>
<evidence type="ECO:0000259" key="6">
    <source>
        <dbReference type="Pfam" id="PF00931"/>
    </source>
</evidence>
<dbReference type="InterPro" id="IPR002182">
    <property type="entry name" value="NB-ARC"/>
</dbReference>
<keyword evidence="5" id="KW-0067">ATP-binding</keyword>
<evidence type="ECO:0000256" key="4">
    <source>
        <dbReference type="ARBA" id="ARBA00022821"/>
    </source>
</evidence>
<dbReference type="GO" id="GO:0006952">
    <property type="term" value="P:defense response"/>
    <property type="evidence" value="ECO:0007669"/>
    <property type="project" value="UniProtKB-KW"/>
</dbReference>
<keyword evidence="9" id="KW-1185">Reference proteome</keyword>
<dbReference type="FunFam" id="3.40.50.300:FF:001091">
    <property type="entry name" value="Probable disease resistance protein At1g61300"/>
    <property type="match status" value="1"/>
</dbReference>
<dbReference type="PANTHER" id="PTHR15140">
    <property type="entry name" value="TUBULIN-SPECIFIC CHAPERONE E"/>
    <property type="match status" value="1"/>
</dbReference>
<dbReference type="AlphaFoldDB" id="A0AAV1D3K9"/>
<protein>
    <submittedName>
        <fullName evidence="8">OLC1v1000593C5</fullName>
    </submittedName>
</protein>
<dbReference type="Pfam" id="PF00931">
    <property type="entry name" value="NB-ARC"/>
    <property type="match status" value="1"/>
</dbReference>
<dbReference type="EMBL" id="OX459121">
    <property type="protein sequence ID" value="CAI9102337.1"/>
    <property type="molecule type" value="Genomic_DNA"/>
</dbReference>
<dbReference type="PRINTS" id="PR00364">
    <property type="entry name" value="DISEASERSIST"/>
</dbReference>
<name>A0AAV1D3K9_OLDCO</name>
<proteinExistence type="inferred from homology"/>
<evidence type="ECO:0000256" key="5">
    <source>
        <dbReference type="ARBA" id="ARBA00022840"/>
    </source>
</evidence>
<gene>
    <name evidence="8" type="ORF">OLC1_LOCUS11697</name>
</gene>
<comment type="similarity">
    <text evidence="1">Belongs to the disease resistance NB-LRR family.</text>
</comment>
<keyword evidence="3" id="KW-0547">Nucleotide-binding</keyword>
<evidence type="ECO:0000256" key="3">
    <source>
        <dbReference type="ARBA" id="ARBA00022741"/>
    </source>
</evidence>
<organism evidence="8 9">
    <name type="scientific">Oldenlandia corymbosa var. corymbosa</name>
    <dbReference type="NCBI Taxonomy" id="529605"/>
    <lineage>
        <taxon>Eukaryota</taxon>
        <taxon>Viridiplantae</taxon>
        <taxon>Streptophyta</taxon>
        <taxon>Embryophyta</taxon>
        <taxon>Tracheophyta</taxon>
        <taxon>Spermatophyta</taxon>
        <taxon>Magnoliopsida</taxon>
        <taxon>eudicotyledons</taxon>
        <taxon>Gunneridae</taxon>
        <taxon>Pentapetalae</taxon>
        <taxon>asterids</taxon>
        <taxon>lamiids</taxon>
        <taxon>Gentianales</taxon>
        <taxon>Rubiaceae</taxon>
        <taxon>Rubioideae</taxon>
        <taxon>Spermacoceae</taxon>
        <taxon>Hedyotis-Oldenlandia complex</taxon>
        <taxon>Oldenlandia</taxon>
    </lineage>
</organism>
<dbReference type="SUPFAM" id="SSF52058">
    <property type="entry name" value="L domain-like"/>
    <property type="match status" value="1"/>
</dbReference>
<evidence type="ECO:0000313" key="9">
    <source>
        <dbReference type="Proteomes" id="UP001161247"/>
    </source>
</evidence>
<dbReference type="Pfam" id="PF23598">
    <property type="entry name" value="LRR_14"/>
    <property type="match status" value="1"/>
</dbReference>
<evidence type="ECO:0000256" key="2">
    <source>
        <dbReference type="ARBA" id="ARBA00022737"/>
    </source>
</evidence>
<dbReference type="GO" id="GO:0043531">
    <property type="term" value="F:ADP binding"/>
    <property type="evidence" value="ECO:0007669"/>
    <property type="project" value="InterPro"/>
</dbReference>
<dbReference type="Gene3D" id="3.40.50.300">
    <property type="entry name" value="P-loop containing nucleotide triphosphate hydrolases"/>
    <property type="match status" value="1"/>
</dbReference>
<keyword evidence="4" id="KW-0611">Plant defense</keyword>
<feature type="domain" description="NB-ARC" evidence="6">
    <location>
        <begin position="490"/>
        <end position="656"/>
    </location>
</feature>
<accession>A0AAV1D3K9</accession>
<dbReference type="GO" id="GO:0005524">
    <property type="term" value="F:ATP binding"/>
    <property type="evidence" value="ECO:0007669"/>
    <property type="project" value="UniProtKB-KW"/>
</dbReference>
<dbReference type="InterPro" id="IPR027417">
    <property type="entry name" value="P-loop_NTPase"/>
</dbReference>
<evidence type="ECO:0000259" key="7">
    <source>
        <dbReference type="Pfam" id="PF23598"/>
    </source>
</evidence>
<dbReference type="SUPFAM" id="SSF52540">
    <property type="entry name" value="P-loop containing nucleoside triphosphate hydrolases"/>
    <property type="match status" value="1"/>
</dbReference>
<dbReference type="Proteomes" id="UP001161247">
    <property type="component" value="Chromosome 4"/>
</dbReference>